<dbReference type="Gene3D" id="2.30.29.50">
    <property type="entry name" value="Bacterial Pleckstrin homology domain"/>
    <property type="match status" value="1"/>
</dbReference>
<dbReference type="AlphaFoldDB" id="A0A968GG12"/>
<dbReference type="RefSeq" id="WP_167695924.1">
    <property type="nucleotide sequence ID" value="NZ_CP118181.1"/>
</dbReference>
<dbReference type="SUPFAM" id="SSF50729">
    <property type="entry name" value="PH domain-like"/>
    <property type="match status" value="1"/>
</dbReference>
<dbReference type="CDD" id="cd13225">
    <property type="entry name" value="PH-like_bacteria"/>
    <property type="match status" value="1"/>
</dbReference>
<dbReference type="Proteomes" id="UP000778951">
    <property type="component" value="Unassembled WGS sequence"/>
</dbReference>
<dbReference type="EMBL" id="JAATLM010000001">
    <property type="protein sequence ID" value="NIZ69849.1"/>
    <property type="molecule type" value="Genomic_DNA"/>
</dbReference>
<dbReference type="PANTHER" id="PTHR35796:SF3">
    <property type="entry name" value="BHLH DOMAIN-CONTAINING PROTEIN"/>
    <property type="match status" value="1"/>
</dbReference>
<reference evidence="2" key="1">
    <citation type="submission" date="2020-03" db="EMBL/GenBank/DDBJ databases">
        <title>Spirochaetal bacteria isolated from arthropods constitute a novel genus Entomospira genus novum within the order Spirochaetales.</title>
        <authorList>
            <person name="Grana-Miraglia L."/>
            <person name="Sikutova S."/>
            <person name="Fingerle V."/>
            <person name="Sing A."/>
            <person name="Castillo-Ramirez S."/>
            <person name="Margos G."/>
            <person name="Rudolf I."/>
        </authorList>
    </citation>
    <scope>NUCLEOTIDE SEQUENCE</scope>
    <source>
        <strain evidence="2">BR149</strain>
    </source>
</reference>
<evidence type="ECO:0000313" key="2">
    <source>
        <dbReference type="EMBL" id="NIZ69849.1"/>
    </source>
</evidence>
<name>A0A968GG12_9SPIO</name>
<dbReference type="InterPro" id="IPR012544">
    <property type="entry name" value="PHb"/>
</dbReference>
<organism evidence="2 3">
    <name type="scientific">Entomospira culicis</name>
    <dbReference type="NCBI Taxonomy" id="2719989"/>
    <lineage>
        <taxon>Bacteria</taxon>
        <taxon>Pseudomonadati</taxon>
        <taxon>Spirochaetota</taxon>
        <taxon>Spirochaetia</taxon>
        <taxon>Spirochaetales</taxon>
        <taxon>Spirochaetaceae</taxon>
        <taxon>Entomospira</taxon>
    </lineage>
</organism>
<feature type="domain" description="Bacterial Pleckstrin homology" evidence="1">
    <location>
        <begin position="4"/>
        <end position="123"/>
    </location>
</feature>
<dbReference type="InterPro" id="IPR037063">
    <property type="entry name" value="PHb_sf"/>
</dbReference>
<proteinExistence type="predicted"/>
<gene>
    <name evidence="2" type="ORF">HCT48_06460</name>
</gene>
<protein>
    <submittedName>
        <fullName evidence="2">PH domain-containing protein</fullName>
    </submittedName>
</protein>
<dbReference type="PANTHER" id="PTHR35796">
    <property type="entry name" value="HYPOTHETICAL CYTOSOLIC PROTEIN"/>
    <property type="match status" value="1"/>
</dbReference>
<evidence type="ECO:0000259" key="1">
    <source>
        <dbReference type="Pfam" id="PF08000"/>
    </source>
</evidence>
<accession>A0A968GG12</accession>
<keyword evidence="3" id="KW-1185">Reference proteome</keyword>
<sequence>MIDFKNGSLIKLAPIEISKMPTPVDAMLVEGEEILAAFKAMRDSLVFTNKRAISINLQGMTGKKIDFTSLPYSKVQAFSIETAGSFDLDCEIDLVYSGLGTVRFEIKGNFDVIKFNKIISSYVL</sequence>
<comment type="caution">
    <text evidence="2">The sequence shown here is derived from an EMBL/GenBank/DDBJ whole genome shotgun (WGS) entry which is preliminary data.</text>
</comment>
<dbReference type="Pfam" id="PF08000">
    <property type="entry name" value="bPH_1"/>
    <property type="match status" value="1"/>
</dbReference>
<evidence type="ECO:0000313" key="3">
    <source>
        <dbReference type="Proteomes" id="UP000778951"/>
    </source>
</evidence>